<dbReference type="AlphaFoldDB" id="A0A7J0DSS4"/>
<evidence type="ECO:0000313" key="3">
    <source>
        <dbReference type="EMBL" id="GFS41406.1"/>
    </source>
</evidence>
<dbReference type="EMBL" id="BJWL01000375">
    <property type="protein sequence ID" value="GFS41406.1"/>
    <property type="molecule type" value="Genomic_DNA"/>
</dbReference>
<evidence type="ECO:0000313" key="4">
    <source>
        <dbReference type="Proteomes" id="UP000585474"/>
    </source>
</evidence>
<reference evidence="4" key="1">
    <citation type="submission" date="2019-07" db="EMBL/GenBank/DDBJ databases">
        <title>De Novo Assembly of kiwifruit Actinidia rufa.</title>
        <authorList>
            <person name="Sugita-Konishi S."/>
            <person name="Sato K."/>
            <person name="Mori E."/>
            <person name="Abe Y."/>
            <person name="Kisaki G."/>
            <person name="Hamano K."/>
            <person name="Suezawa K."/>
            <person name="Otani M."/>
            <person name="Fukuda T."/>
            <person name="Manabe T."/>
            <person name="Gomi K."/>
            <person name="Tabuchi M."/>
            <person name="Akimitsu K."/>
            <person name="Kataoka I."/>
        </authorList>
    </citation>
    <scope>NUCLEOTIDE SEQUENCE [LARGE SCALE GENOMIC DNA]</scope>
    <source>
        <strain evidence="4">cv. Fuchu</strain>
    </source>
</reference>
<name>A0A7J0DSS4_9ERIC</name>
<dbReference type="PANTHER" id="PTHR47592:SF27">
    <property type="entry name" value="OS08G0421700 PROTEIN"/>
    <property type="match status" value="1"/>
</dbReference>
<sequence length="412" mass="46366">MASISDNTGSENPGYCGGFRSNSITIMPPIPASVPVNHGEKPEKFNGTDFKRWQQKMLFYLNILNLARFLHETTPTLEEDESDVQMVAAVDAWKHMLDSRTMISQVQELQVVIHDIHAEGMSLSESFKIAAIIEKLPPNWREFKNYLKHKRKEMKLEELIIRLRIEEDNQNSEKKTGKSPMESKANVVEQGPKNKKRKHSGSGTSQGSSNKKFKGKCYKCDKIGNRANECRSKPKDYGSSSKKAAHAHVTEIDVENLCACISSMNLLLVVSEANLVGNSKKWWVDTGATRHICSDKKMFSSNQEVNDGEQIYMGNSSTSKVVGQGEVILKMTFGKELTLNNMMHVQDIRKNLVSGSLLSKNGFRLVFESDKFVLTKSGMYVGKEYMSDGFFKLNVMTIVSKLNEIKDSRLGM</sequence>
<organism evidence="3 4">
    <name type="scientific">Actinidia rufa</name>
    <dbReference type="NCBI Taxonomy" id="165716"/>
    <lineage>
        <taxon>Eukaryota</taxon>
        <taxon>Viridiplantae</taxon>
        <taxon>Streptophyta</taxon>
        <taxon>Embryophyta</taxon>
        <taxon>Tracheophyta</taxon>
        <taxon>Spermatophyta</taxon>
        <taxon>Magnoliopsida</taxon>
        <taxon>eudicotyledons</taxon>
        <taxon>Gunneridae</taxon>
        <taxon>Pentapetalae</taxon>
        <taxon>asterids</taxon>
        <taxon>Ericales</taxon>
        <taxon>Actinidiaceae</taxon>
        <taxon>Actinidia</taxon>
    </lineage>
</organism>
<feature type="compositionally biased region" description="Polar residues" evidence="1">
    <location>
        <begin position="201"/>
        <end position="210"/>
    </location>
</feature>
<dbReference type="OrthoDB" id="2596766at2759"/>
<feature type="domain" description="Retrovirus-related Pol polyprotein from transposon TNT 1-94-like beta-barrel" evidence="2">
    <location>
        <begin position="282"/>
        <end position="363"/>
    </location>
</feature>
<accession>A0A7J0DSS4</accession>
<comment type="caution">
    <text evidence="3">The sequence shown here is derived from an EMBL/GenBank/DDBJ whole genome shotgun (WGS) entry which is preliminary data.</text>
</comment>
<evidence type="ECO:0000259" key="2">
    <source>
        <dbReference type="Pfam" id="PF22936"/>
    </source>
</evidence>
<dbReference type="PANTHER" id="PTHR47592">
    <property type="entry name" value="PBF68 PROTEIN"/>
    <property type="match status" value="1"/>
</dbReference>
<dbReference type="Pfam" id="PF22936">
    <property type="entry name" value="Pol_BBD"/>
    <property type="match status" value="1"/>
</dbReference>
<dbReference type="Pfam" id="PF14223">
    <property type="entry name" value="Retrotran_gag_2"/>
    <property type="match status" value="1"/>
</dbReference>
<feature type="region of interest" description="Disordered" evidence="1">
    <location>
        <begin position="170"/>
        <end position="213"/>
    </location>
</feature>
<dbReference type="InterPro" id="IPR054722">
    <property type="entry name" value="PolX-like_BBD"/>
</dbReference>
<keyword evidence="4" id="KW-1185">Reference proteome</keyword>
<dbReference type="Proteomes" id="UP000585474">
    <property type="component" value="Unassembled WGS sequence"/>
</dbReference>
<gene>
    <name evidence="3" type="ORF">Acr_00g0074080</name>
</gene>
<protein>
    <recommendedName>
        <fullName evidence="2">Retrovirus-related Pol polyprotein from transposon TNT 1-94-like beta-barrel domain-containing protein</fullName>
    </recommendedName>
</protein>
<proteinExistence type="predicted"/>
<evidence type="ECO:0000256" key="1">
    <source>
        <dbReference type="SAM" id="MobiDB-lite"/>
    </source>
</evidence>